<evidence type="ECO:0000259" key="3">
    <source>
        <dbReference type="Pfam" id="PF26360"/>
    </source>
</evidence>
<proteinExistence type="predicted"/>
<dbReference type="InterPro" id="IPR030941">
    <property type="entry name" value="Predic_Ig_block"/>
</dbReference>
<evidence type="ECO:0000313" key="7">
    <source>
        <dbReference type="Proteomes" id="UP000028537"/>
    </source>
</evidence>
<feature type="region of interest" description="Disordered" evidence="1">
    <location>
        <begin position="48"/>
        <end position="137"/>
    </location>
</feature>
<feature type="domain" description="Mycoplasma immunoglobulin binding protein arm" evidence="4">
    <location>
        <begin position="191"/>
        <end position="369"/>
    </location>
</feature>
<evidence type="ECO:0000256" key="1">
    <source>
        <dbReference type="SAM" id="MobiDB-lite"/>
    </source>
</evidence>
<dbReference type="AlphaFoldDB" id="A0A084EZE4"/>
<dbReference type="RefSeq" id="WP_051749441.1">
    <property type="nucleotide sequence ID" value="NZ_JFDP01000045.1"/>
</dbReference>
<evidence type="ECO:0000256" key="2">
    <source>
        <dbReference type="SAM" id="SignalP"/>
    </source>
</evidence>
<evidence type="ECO:0008006" key="8">
    <source>
        <dbReference type="Google" id="ProtNLM"/>
    </source>
</evidence>
<dbReference type="eggNOG" id="COG0810">
    <property type="taxonomic scope" value="Bacteria"/>
</dbReference>
<evidence type="ECO:0000259" key="4">
    <source>
        <dbReference type="Pfam" id="PF26361"/>
    </source>
</evidence>
<accession>A0A084EZE4</accession>
<dbReference type="OrthoDB" id="401311at2"/>
<feature type="domain" description="Mycoplasma immunoglobulin binding protein M2" evidence="5">
    <location>
        <begin position="584"/>
        <end position="778"/>
    </location>
</feature>
<dbReference type="InterPro" id="IPR058861">
    <property type="entry name" value="MIB_arm"/>
</dbReference>
<comment type="caution">
    <text evidence="6">The sequence shown here is derived from an EMBL/GenBank/DDBJ whole genome shotgun (WGS) entry which is preliminary data.</text>
</comment>
<sequence>MKLATKIVIGISVATSIAATSIALGVAFGSKGLDDNITAKTVIYKTENSEGKPIEKQEAIPEKIEPKKTPTPAQPEVIEPDKQEEIKKEPEPKPDVQEAPEAAPEPVPQPEPEPKEPKRTDRPDEPEDPIEPFKLPNQEYREVEVNGVKVRVQVQPQPKRQIFQSDVDHRLLNDDPYISELVPDVLSVEVTDEFRKKSFEHTTKSLKYITGQDHTGFSNDFKMHDVKELTELLNQQYESIWRDRFYKFSRLFDNGDAVRPFLTEEGQRLYPEWTIKAFKEKLEKTVPNRRHYDSDASYEERKRKWIRDLDQNAKNLRYAKLFAYLDTTKFKKYTANAEEQLKKGLIPDDTNVYINADGSIDSHAYSPLPGYNKVTTRMERDNKDRRAYGYPSWRILSPDEIQKGEYPGWTSKDVTNSDEFKKYTENAKGGITIKEMKRDEPSSDPKHLNFGYTVTFDFSNDEAYNQAAQLIQQLQKDGKKITSYRFMNVGKKNANQRMLDILKALPDEMPQVHIFFESQNTSGLNGLKNKKIKELALYTSTNPLLEEWSINPLVLKGVRWVNDVDYNVSADFSRNVRKISRVVFNSISFDEEDIDHSKTEYKDKMLEINRGLRMAYWTRNNEKIFQGSFGPGLKPDHNEGGSSYPTGLDLTRTNLKSLWGFYFADAKKPQNGKRKLLRLVLKNTSSDFSIDVEELNNAQFDVLDMSSPEPAKIKFSNGAATTHIRITNNKNLKLDNNGIFNLGVLKQAGKDNFGTKPIKIDNGQNELKNQLISYGHSIEEGASLDIT</sequence>
<feature type="compositionally biased region" description="Basic and acidic residues" evidence="1">
    <location>
        <begin position="112"/>
        <end position="123"/>
    </location>
</feature>
<protein>
    <recommendedName>
        <fullName evidence="8">Immunoglobulin-blocking virulence protein</fullName>
    </recommendedName>
</protein>
<evidence type="ECO:0000313" key="6">
    <source>
        <dbReference type="EMBL" id="KEZ23336.1"/>
    </source>
</evidence>
<organism evidence="6 7">
    <name type="scientific">Ureaplasma diversum NCTC 246</name>
    <dbReference type="NCBI Taxonomy" id="1188241"/>
    <lineage>
        <taxon>Bacteria</taxon>
        <taxon>Bacillati</taxon>
        <taxon>Mycoplasmatota</taxon>
        <taxon>Mycoplasmoidales</taxon>
        <taxon>Mycoplasmoidaceae</taxon>
        <taxon>Ureaplasma</taxon>
    </lineage>
</organism>
<dbReference type="EMBL" id="JFDP01000045">
    <property type="protein sequence ID" value="KEZ23336.1"/>
    <property type="molecule type" value="Genomic_DNA"/>
</dbReference>
<feature type="compositionally biased region" description="Basic and acidic residues" evidence="1">
    <location>
        <begin position="79"/>
        <end position="96"/>
    </location>
</feature>
<feature type="domain" description="IgG-blocking virulence" evidence="3">
    <location>
        <begin position="374"/>
        <end position="574"/>
    </location>
</feature>
<keyword evidence="7" id="KW-1185">Reference proteome</keyword>
<feature type="signal peptide" evidence="2">
    <location>
        <begin position="1"/>
        <end position="18"/>
    </location>
</feature>
<reference evidence="6 7" key="1">
    <citation type="submission" date="2014-02" db="EMBL/GenBank/DDBJ databases">
        <title>Genome sequence of Ureaplasma diversum strain 246.</title>
        <authorList>
            <person name="Sirand-Pugnet P."/>
            <person name="Breton M."/>
            <person name="Dordet-Frisoni E."/>
            <person name="Baranowski E."/>
            <person name="Barre A."/>
            <person name="Couture C."/>
            <person name="Dupuy V."/>
            <person name="Gaurivaud P."/>
            <person name="Jacob D."/>
            <person name="Lemaitre C."/>
            <person name="Manso-Silvan L."/>
            <person name="Nikolski M."/>
            <person name="Nouvel L.-X."/>
            <person name="Poumarat F."/>
            <person name="Tardy F."/>
            <person name="Thebault P."/>
            <person name="Theil S."/>
            <person name="Citti C."/>
            <person name="Thiaucourt F."/>
            <person name="Blanchard A."/>
        </authorList>
    </citation>
    <scope>NUCLEOTIDE SEQUENCE [LARGE SCALE GENOMIC DNA]</scope>
    <source>
        <strain evidence="6 7">NCTC 246</strain>
    </source>
</reference>
<gene>
    <name evidence="6" type="ORF">UDIV_3440</name>
</gene>
<feature type="compositionally biased region" description="Basic and acidic residues" evidence="1">
    <location>
        <begin position="48"/>
        <end position="68"/>
    </location>
</feature>
<dbReference type="Pfam" id="PF26361">
    <property type="entry name" value="MIB_arm"/>
    <property type="match status" value="1"/>
</dbReference>
<keyword evidence="2" id="KW-0732">Signal</keyword>
<feature type="chain" id="PRO_5001774775" description="Immunoglobulin-blocking virulence protein" evidence="2">
    <location>
        <begin position="19"/>
        <end position="787"/>
    </location>
</feature>
<dbReference type="Proteomes" id="UP000028537">
    <property type="component" value="Unassembled WGS sequence"/>
</dbReference>
<dbReference type="Pfam" id="PF26360">
    <property type="entry name" value="MIB_M1"/>
    <property type="match status" value="1"/>
</dbReference>
<dbReference type="NCBIfam" id="TIGR04524">
    <property type="entry name" value="mycoplas_M_dom"/>
    <property type="match status" value="1"/>
</dbReference>
<evidence type="ECO:0000259" key="5">
    <source>
        <dbReference type="Pfam" id="PF26364"/>
    </source>
</evidence>
<name>A0A084EZE4_9BACT</name>
<dbReference type="InterPro" id="IPR058860">
    <property type="entry name" value="MIB_M2"/>
</dbReference>
<dbReference type="InterPro" id="IPR030942">
    <property type="entry name" value="Mycoplas_M_dom"/>
</dbReference>
<dbReference type="Pfam" id="PF26364">
    <property type="entry name" value="MIB_M2"/>
    <property type="match status" value="1"/>
</dbReference>
<dbReference type="NCBIfam" id="TIGR04526">
    <property type="entry name" value="predic_Ig_block"/>
    <property type="match status" value="1"/>
</dbReference>